<dbReference type="PANTHER" id="PTHR43395">
    <property type="entry name" value="SENSOR HISTIDINE KINASE CHEA"/>
    <property type="match status" value="1"/>
</dbReference>
<dbReference type="SMART" id="SM01231">
    <property type="entry name" value="H-kinase_dim"/>
    <property type="match status" value="1"/>
</dbReference>
<dbReference type="PROSITE" id="PS50110">
    <property type="entry name" value="RESPONSE_REGULATORY"/>
    <property type="match status" value="1"/>
</dbReference>
<dbReference type="InterPro" id="IPR036061">
    <property type="entry name" value="CheW-like_dom_sf"/>
</dbReference>
<evidence type="ECO:0000256" key="3">
    <source>
        <dbReference type="ARBA" id="ARBA00021495"/>
    </source>
</evidence>
<keyword evidence="6" id="KW-0418">Kinase</keyword>
<feature type="modified residue" description="4-aspartylphosphate" evidence="10">
    <location>
        <position position="2150"/>
    </location>
</feature>
<dbReference type="GO" id="GO:0006935">
    <property type="term" value="P:chemotaxis"/>
    <property type="evidence" value="ECO:0007669"/>
    <property type="project" value="InterPro"/>
</dbReference>
<dbReference type="InterPro" id="IPR003594">
    <property type="entry name" value="HATPase_dom"/>
</dbReference>
<dbReference type="EC" id="2.7.13.3" evidence="2"/>
<evidence type="ECO:0000256" key="5">
    <source>
        <dbReference type="ARBA" id="ARBA00022679"/>
    </source>
</evidence>
<dbReference type="Gene3D" id="3.40.50.2300">
    <property type="match status" value="1"/>
</dbReference>
<feature type="domain" description="HPt" evidence="15">
    <location>
        <begin position="701"/>
        <end position="812"/>
    </location>
</feature>
<evidence type="ECO:0000259" key="12">
    <source>
        <dbReference type="PROSITE" id="PS50109"/>
    </source>
</evidence>
<feature type="domain" description="HPt" evidence="15">
    <location>
        <begin position="1229"/>
        <end position="1331"/>
    </location>
</feature>
<dbReference type="Gene3D" id="1.20.120.160">
    <property type="entry name" value="HPT domain"/>
    <property type="match status" value="3"/>
</dbReference>
<dbReference type="SUPFAM" id="SSF52172">
    <property type="entry name" value="CheY-like"/>
    <property type="match status" value="1"/>
</dbReference>
<evidence type="ECO:0000259" key="13">
    <source>
        <dbReference type="PROSITE" id="PS50110"/>
    </source>
</evidence>
<dbReference type="GO" id="GO:0000155">
    <property type="term" value="F:phosphorelay sensor kinase activity"/>
    <property type="evidence" value="ECO:0007669"/>
    <property type="project" value="InterPro"/>
</dbReference>
<keyword evidence="17" id="KW-1185">Reference proteome</keyword>
<feature type="domain" description="HPt" evidence="15">
    <location>
        <begin position="1400"/>
        <end position="1510"/>
    </location>
</feature>
<dbReference type="InterPro" id="IPR005467">
    <property type="entry name" value="His_kinase_dom"/>
</dbReference>
<feature type="domain" description="Histidine kinase" evidence="12">
    <location>
        <begin position="1700"/>
        <end position="1933"/>
    </location>
</feature>
<keyword evidence="5" id="KW-0808">Transferase</keyword>
<accession>A0A931J3G4</accession>
<comment type="function">
    <text evidence="8">Involved in the transmission of sensory signals from the chemoreceptors to the flagellar motors. CheA is autophosphorylated; it can transfer its phosphate group to either CheB or CheY.</text>
</comment>
<dbReference type="InterPro" id="IPR004105">
    <property type="entry name" value="CheA-like_dim"/>
</dbReference>
<dbReference type="SUPFAM" id="SSF55874">
    <property type="entry name" value="ATPase domain of HSP90 chaperone/DNA topoisomerase II/histidine kinase"/>
    <property type="match status" value="1"/>
</dbReference>
<dbReference type="PANTHER" id="PTHR43395:SF8">
    <property type="entry name" value="HISTIDINE KINASE"/>
    <property type="match status" value="1"/>
</dbReference>
<dbReference type="Gene3D" id="2.30.30.40">
    <property type="entry name" value="SH3 Domains"/>
    <property type="match status" value="1"/>
</dbReference>
<dbReference type="InterPro" id="IPR008207">
    <property type="entry name" value="Sig_transdc_His_kin_Hpt_dom"/>
</dbReference>
<dbReference type="InterPro" id="IPR011006">
    <property type="entry name" value="CheY-like_superfamily"/>
</dbReference>
<evidence type="ECO:0000256" key="1">
    <source>
        <dbReference type="ARBA" id="ARBA00000085"/>
    </source>
</evidence>
<evidence type="ECO:0000313" key="17">
    <source>
        <dbReference type="Proteomes" id="UP000613266"/>
    </source>
</evidence>
<dbReference type="EMBL" id="JAEDAK010000007">
    <property type="protein sequence ID" value="MBH9577601.1"/>
    <property type="molecule type" value="Genomic_DNA"/>
</dbReference>
<sequence length="2226" mass="239701">MISPSDQENRDSADLTPLAWVQEEIRRTLEGVHKSLRRTLREFDLRSATGQVDANQLGTGLGAVAQQLHQVAGVLRMVGQPEAAHLAVANEGLVRRMADQVRVGAAEVEAIERADFALLTYIVRRLGANPASPLGLFPSYRRVQELAQAERVHPADFWSANFEWKTLPPPQMSQPVPALDALRTAFETALLRQMRQTTPVHAAQLAELCIGLAAALASEPQASFWQLAAAHFEAQALGQVDTDAYVKRLGSRLLAQLRSHLQGHPQPADRLVQDLLFYCAQSGDPPEGRAPHLQAVRAAYGLDGALSGDYRDESLGKIDPALVLQAQKRVLAAKEAWGAAAEGETARAASMDEAFASLGESLQQMVPGAEVLVQTLQRAAVLTLRSGQRPPAALAMEMATALLYLEAIFDDGVFDSPEQAQRVQRVAQRVQAAASGQAEDSLEPWMEDLFRRVADRQTLGSVVHELRHSLTEVERQVDEYFRDPSRREQLIPVPSQLQAMRGVFTVLGLDQAGITCVRMRDEVDRLCNTEVDPSLPGPRAIFERLATNLGQLGFLIDMLSVQAPLAKSMFRFDDASGELKALVERERHELPVALPSLVEQAREAMASEDPQAKREALEQVALQAAAADQPALASAAKEAAAALQAPSLDFGSLELPSLDLEPSAPAADEAPASTALEALEALVAPPAAPEPAPSAALPETEEALDQEMLEIFLEEAAEVAETARAALAQLADDPANKVELTTVRRSFHTLKGSSRMVGLNEFGEAAWACEQLFNDWLADGKPASERLLAFSADALEELCAWRDDVAAQGRSTRRAQSLRERADALRLGKPMPAAAAPVAPSFVSTEPTLDSVAAEPVPPLTPELQLDFESTAPLPEPTEATPLEGTETETLTLDFSLEEAPAELGLSDAEVEPIAAPALEALPEPEVETLELGADDLLLGTPAPAEPQAEPLPVPEMVELPADEAGFELDLSLPTPAEPQPAEALPALELKLDLGEPELQSLAEPDAAPEPAPQAEAPLELSFGTAGAEAIEPTHAAEASADAVLPDLAAEAATLDLRVAELQAQTGNEQKHELDLSGDQPTLDLRDDMRTLDLSADMPTLDLSADVPTLDLSADMPTLDLSAPSALDAEALAPTLDLRMPADEPLIQAAMEAVHAGEPPAAAPELTELPVGWPTELPIETVQLADAMADEPPVPSVQAEPEPLPNVEPAAEAVAEPEVAEDEERQIGSLRVSRALFDIFVGEADQQSGRLVLELAEWAAQPDEAPPANTEVYAHALAGNAATVGFEALSVLARALEHALGRAQRARAFDAEVAALFRRAAEEIAHLLHQFAAGFLREPAPELVPALQAYQPEMRDEPDTGLGALGEPSEPAPLLDHSPVEHAPVLSARADDAEYLSGEPDQIDDELWEIFEEEASDLLHQLHARLRDWTGHAQDDARGDACMRTLHTFKGGARLAGAMRLGELAHRLESAVEGLMGRGNRAAADLLPLQDRGDELEVEFERLRLAFRQPKPAPVPTPAPVAAPVAAPAAELDLLLEEHLVDVELEPPPLAEPEPVAPPPIPLAERELPPLPEPEPEFIVGPEAVNWDRFAGLGAREISSADAAPLVSGQAMVRVRSSLLDRLAAQAGEVSIRRARMENELTQMKTALLELDDNLERLRTQLRELEVQAEAQISSRQEQAKALGSDFDPLEFDRYTRFQEVTRMLAESVNDVATVQRSLQRNVAQGEDELAAQSRLTRELQDDLLRSRMVEFDSLAERLHRVVRQAAREGGKQVQLEVQGGGIELDRGVLERLIGAFEHLLRNSVAHGIEQPAEREKAGKGPMGTIRIKLSQEGNQVLIAFSDDGAGLNLARIREKAAKLGLLPEGREATDHELMQLIYAPGFSTAGQVTELAGRGVGMDVVRAEVNTLGGYVLTRSQAGKGAEFDLRVPLTTALTQVVLLRCGEVEVAVPASLVDSVLRLPNSQLEKAYAEGHLTAGMRGQEMQVPIYWMGGLLSHNDHPQLHGKHAAVVLVHSGPDRIAIHVDEVVGNQEVVVKNLGPQLIHVPGLAGISLLASGSVALIYNPVALAERYGAQANARAHAGGAPVIAPVAAAEVLAPLILVVDDSLTVRRVSQRFLEREGYRVQLAKDGLDAMEQLAREDLPDLVLSDIEMPRMDGFDLVRNLRADERLRKLPVVMITSRIAAKHREYAEALGVQGYLGKPYDEEVLKGLIRQYTGSKAAAVAV</sequence>
<evidence type="ECO:0000259" key="14">
    <source>
        <dbReference type="PROSITE" id="PS50851"/>
    </source>
</evidence>
<dbReference type="FunFam" id="3.30.565.10:FF:000016">
    <property type="entry name" value="Chemotaxis protein CheA, putative"/>
    <property type="match status" value="1"/>
</dbReference>
<comment type="catalytic activity">
    <reaction evidence="1">
        <text>ATP + protein L-histidine = ADP + protein N-phospho-L-histidine.</text>
        <dbReference type="EC" id="2.7.13.3"/>
    </reaction>
</comment>
<dbReference type="InterPro" id="IPR001789">
    <property type="entry name" value="Sig_transdc_resp-reg_receiver"/>
</dbReference>
<dbReference type="Pfam" id="PF26379">
    <property type="entry name" value="FimL_2nd"/>
    <property type="match status" value="1"/>
</dbReference>
<evidence type="ECO:0000256" key="4">
    <source>
        <dbReference type="ARBA" id="ARBA00022553"/>
    </source>
</evidence>
<evidence type="ECO:0000256" key="11">
    <source>
        <dbReference type="SAM" id="Coils"/>
    </source>
</evidence>
<keyword evidence="7" id="KW-0902">Two-component regulatory system</keyword>
<dbReference type="RefSeq" id="WP_198111370.1">
    <property type="nucleotide sequence ID" value="NZ_JAEDAK010000007.1"/>
</dbReference>
<dbReference type="SUPFAM" id="SSF50341">
    <property type="entry name" value="CheW-like"/>
    <property type="match status" value="1"/>
</dbReference>
<dbReference type="Pfam" id="PF00072">
    <property type="entry name" value="Response_reg"/>
    <property type="match status" value="1"/>
</dbReference>
<dbReference type="InterPro" id="IPR051315">
    <property type="entry name" value="Bact_Chemotaxis_CheA"/>
</dbReference>
<evidence type="ECO:0000256" key="7">
    <source>
        <dbReference type="ARBA" id="ARBA00023012"/>
    </source>
</evidence>
<dbReference type="InterPro" id="IPR058661">
    <property type="entry name" value="FimL_2nd"/>
</dbReference>
<gene>
    <name evidence="16" type="ORF">I7X39_11880</name>
</gene>
<keyword evidence="11" id="KW-0175">Coiled coil</keyword>
<dbReference type="Pfam" id="PF02518">
    <property type="entry name" value="HATPase_c"/>
    <property type="match status" value="1"/>
</dbReference>
<evidence type="ECO:0000259" key="15">
    <source>
        <dbReference type="PROSITE" id="PS50894"/>
    </source>
</evidence>
<name>A0A931J3G4_9BURK</name>
<evidence type="ECO:0000256" key="8">
    <source>
        <dbReference type="ARBA" id="ARBA00035100"/>
    </source>
</evidence>
<feature type="coiled-coil region" evidence="11">
    <location>
        <begin position="1620"/>
        <end position="1675"/>
    </location>
</feature>
<feature type="domain" description="CheW-like" evidence="14">
    <location>
        <begin position="1935"/>
        <end position="2074"/>
    </location>
</feature>
<dbReference type="PROSITE" id="PS50851">
    <property type="entry name" value="CHEW"/>
    <property type="match status" value="1"/>
</dbReference>
<dbReference type="SMART" id="SM00260">
    <property type="entry name" value="CheW"/>
    <property type="match status" value="1"/>
</dbReference>
<dbReference type="SMART" id="SM00387">
    <property type="entry name" value="HATPase_c"/>
    <property type="match status" value="1"/>
</dbReference>
<evidence type="ECO:0000256" key="9">
    <source>
        <dbReference type="PROSITE-ProRule" id="PRU00110"/>
    </source>
</evidence>
<evidence type="ECO:0000313" key="16">
    <source>
        <dbReference type="EMBL" id="MBH9577601.1"/>
    </source>
</evidence>
<organism evidence="16 17">
    <name type="scientific">Inhella proteolytica</name>
    <dbReference type="NCBI Taxonomy" id="2795029"/>
    <lineage>
        <taxon>Bacteria</taxon>
        <taxon>Pseudomonadati</taxon>
        <taxon>Pseudomonadota</taxon>
        <taxon>Betaproteobacteria</taxon>
        <taxon>Burkholderiales</taxon>
        <taxon>Sphaerotilaceae</taxon>
        <taxon>Inhella</taxon>
    </lineage>
</organism>
<dbReference type="Gene3D" id="3.30.565.10">
    <property type="entry name" value="Histidine kinase-like ATPase, C-terminal domain"/>
    <property type="match status" value="1"/>
</dbReference>
<dbReference type="PROSITE" id="PS50894">
    <property type="entry name" value="HPT"/>
    <property type="match status" value="3"/>
</dbReference>
<feature type="modified residue" description="Phosphohistidine" evidence="9">
    <location>
        <position position="1447"/>
    </location>
</feature>
<dbReference type="InterPro" id="IPR002545">
    <property type="entry name" value="CheW-lke_dom"/>
</dbReference>
<evidence type="ECO:0000256" key="2">
    <source>
        <dbReference type="ARBA" id="ARBA00012438"/>
    </source>
</evidence>
<evidence type="ECO:0000256" key="10">
    <source>
        <dbReference type="PROSITE-ProRule" id="PRU00169"/>
    </source>
</evidence>
<feature type="modified residue" description="Phosphohistidine" evidence="9">
    <location>
        <position position="1275"/>
    </location>
</feature>
<dbReference type="SUPFAM" id="SSF47226">
    <property type="entry name" value="Histidine-containing phosphotransfer domain, HPT domain"/>
    <property type="match status" value="3"/>
</dbReference>
<reference evidence="16" key="1">
    <citation type="submission" date="2020-12" db="EMBL/GenBank/DDBJ databases">
        <title>The genome sequence of Inhella sp. 1Y17.</title>
        <authorList>
            <person name="Liu Y."/>
        </authorList>
    </citation>
    <scope>NUCLEOTIDE SEQUENCE</scope>
    <source>
        <strain evidence="16">1Y17</strain>
    </source>
</reference>
<feature type="domain" description="Response regulatory" evidence="13">
    <location>
        <begin position="2100"/>
        <end position="2217"/>
    </location>
</feature>
<dbReference type="InterPro" id="IPR004358">
    <property type="entry name" value="Sig_transdc_His_kin-like_C"/>
</dbReference>
<dbReference type="Pfam" id="PF01584">
    <property type="entry name" value="CheW"/>
    <property type="match status" value="1"/>
</dbReference>
<dbReference type="InterPro" id="IPR036890">
    <property type="entry name" value="HATPase_C_sf"/>
</dbReference>
<evidence type="ECO:0000256" key="6">
    <source>
        <dbReference type="ARBA" id="ARBA00022777"/>
    </source>
</evidence>
<dbReference type="PROSITE" id="PS50109">
    <property type="entry name" value="HIS_KIN"/>
    <property type="match status" value="1"/>
</dbReference>
<feature type="modified residue" description="Phosphohistidine" evidence="9">
    <location>
        <position position="748"/>
    </location>
</feature>
<comment type="caution">
    <text evidence="16">The sequence shown here is derived from an EMBL/GenBank/DDBJ whole genome shotgun (WGS) entry which is preliminary data.</text>
</comment>
<dbReference type="GO" id="GO:0005737">
    <property type="term" value="C:cytoplasm"/>
    <property type="evidence" value="ECO:0007669"/>
    <property type="project" value="InterPro"/>
</dbReference>
<proteinExistence type="predicted"/>
<keyword evidence="4 10" id="KW-0597">Phosphoprotein</keyword>
<protein>
    <recommendedName>
        <fullName evidence="3">Chemotaxis protein CheA</fullName>
        <ecNumber evidence="2">2.7.13.3</ecNumber>
    </recommendedName>
</protein>
<dbReference type="Proteomes" id="UP000613266">
    <property type="component" value="Unassembled WGS sequence"/>
</dbReference>
<dbReference type="PRINTS" id="PR00344">
    <property type="entry name" value="BCTRLSENSOR"/>
</dbReference>
<dbReference type="CDD" id="cd00088">
    <property type="entry name" value="HPT"/>
    <property type="match status" value="2"/>
</dbReference>
<dbReference type="Pfam" id="PF01627">
    <property type="entry name" value="Hpt"/>
    <property type="match status" value="3"/>
</dbReference>
<dbReference type="SMART" id="SM00448">
    <property type="entry name" value="REC"/>
    <property type="match status" value="1"/>
</dbReference>
<dbReference type="InterPro" id="IPR036641">
    <property type="entry name" value="HPT_dom_sf"/>
</dbReference>
<dbReference type="SMART" id="SM00073">
    <property type="entry name" value="HPT"/>
    <property type="match status" value="3"/>
</dbReference>